<dbReference type="PRINTS" id="PR00038">
    <property type="entry name" value="HTHLUXR"/>
</dbReference>
<protein>
    <submittedName>
        <fullName evidence="7">Transcriptional regulator</fullName>
    </submittedName>
</protein>
<dbReference type="InterPro" id="IPR011006">
    <property type="entry name" value="CheY-like_superfamily"/>
</dbReference>
<dbReference type="eggNOG" id="COG2197">
    <property type="taxonomic scope" value="Bacteria"/>
</dbReference>
<evidence type="ECO:0000313" key="8">
    <source>
        <dbReference type="Proteomes" id="UP000030351"/>
    </source>
</evidence>
<dbReference type="SMART" id="SM00448">
    <property type="entry name" value="REC"/>
    <property type="match status" value="1"/>
</dbReference>
<dbReference type="Gene3D" id="1.10.10.10">
    <property type="entry name" value="Winged helix-like DNA-binding domain superfamily/Winged helix DNA-binding domain"/>
    <property type="match status" value="1"/>
</dbReference>
<keyword evidence="3" id="KW-0238">DNA-binding</keyword>
<dbReference type="Proteomes" id="UP000030351">
    <property type="component" value="Unassembled WGS sequence"/>
</dbReference>
<dbReference type="CDD" id="cd17535">
    <property type="entry name" value="REC_NarL-like"/>
    <property type="match status" value="1"/>
</dbReference>
<feature type="domain" description="Response regulatory" evidence="6">
    <location>
        <begin position="4"/>
        <end position="125"/>
    </location>
</feature>
<dbReference type="SUPFAM" id="SSF52172">
    <property type="entry name" value="CheY-like"/>
    <property type="match status" value="1"/>
</dbReference>
<dbReference type="InterPro" id="IPR000792">
    <property type="entry name" value="Tscrpt_reg_LuxR_C"/>
</dbReference>
<dbReference type="STRING" id="371042.NG99_20045"/>
<sequence length="202" mass="22274">MFKKILIADDHPVFLMGLRALISSTLSESYTITGEAQNVDQLLKILEKQTPDVLLTDFNMPGEKQSDGLRLISTLRRKYPSLPIVVISVLSNQGLVNSILAAGVYAVINKQSLATELTHCLQSLFQGRDAALPETTTQKKSLMSPRELEVVRLLFQGHSVNSIAAMLSRTKQTISAQKKSAMNKIGVSSDLELFEYLRNVGL</sequence>
<dbReference type="GO" id="GO:0003677">
    <property type="term" value="F:DNA binding"/>
    <property type="evidence" value="ECO:0007669"/>
    <property type="project" value="UniProtKB-KW"/>
</dbReference>
<name>A0A0A3YUU9_9GAMM</name>
<evidence type="ECO:0000259" key="5">
    <source>
        <dbReference type="PROSITE" id="PS50043"/>
    </source>
</evidence>
<dbReference type="InterPro" id="IPR036388">
    <property type="entry name" value="WH-like_DNA-bd_sf"/>
</dbReference>
<feature type="domain" description="HTH luxR-type" evidence="5">
    <location>
        <begin position="136"/>
        <end position="201"/>
    </location>
</feature>
<dbReference type="SUPFAM" id="SSF46894">
    <property type="entry name" value="C-terminal effector domain of the bipartite response regulators"/>
    <property type="match status" value="1"/>
</dbReference>
<dbReference type="PANTHER" id="PTHR45566">
    <property type="entry name" value="HTH-TYPE TRANSCRIPTIONAL REGULATOR YHJB-RELATED"/>
    <property type="match status" value="1"/>
</dbReference>
<keyword evidence="1 4" id="KW-0597">Phosphoprotein</keyword>
<dbReference type="PROSITE" id="PS50043">
    <property type="entry name" value="HTH_LUXR_2"/>
    <property type="match status" value="1"/>
</dbReference>
<dbReference type="InterPro" id="IPR058245">
    <property type="entry name" value="NreC/VraR/RcsB-like_REC"/>
</dbReference>
<dbReference type="InterPro" id="IPR016032">
    <property type="entry name" value="Sig_transdc_resp-reg_C-effctor"/>
</dbReference>
<dbReference type="Gene3D" id="3.40.50.2300">
    <property type="match status" value="1"/>
</dbReference>
<dbReference type="PANTHER" id="PTHR45566:SF2">
    <property type="entry name" value="NARL SUBFAMILY"/>
    <property type="match status" value="1"/>
</dbReference>
<comment type="caution">
    <text evidence="7">The sequence shown here is derived from an EMBL/GenBank/DDBJ whole genome shotgun (WGS) entry which is preliminary data.</text>
</comment>
<organism evidence="7 8">
    <name type="scientific">Erwinia typographi</name>
    <dbReference type="NCBI Taxonomy" id="371042"/>
    <lineage>
        <taxon>Bacteria</taxon>
        <taxon>Pseudomonadati</taxon>
        <taxon>Pseudomonadota</taxon>
        <taxon>Gammaproteobacteria</taxon>
        <taxon>Enterobacterales</taxon>
        <taxon>Erwiniaceae</taxon>
        <taxon>Erwinia</taxon>
    </lineage>
</organism>
<dbReference type="GO" id="GO:0006355">
    <property type="term" value="P:regulation of DNA-templated transcription"/>
    <property type="evidence" value="ECO:0007669"/>
    <property type="project" value="InterPro"/>
</dbReference>
<dbReference type="EMBL" id="JRUQ01000057">
    <property type="protein sequence ID" value="KGT89126.1"/>
    <property type="molecule type" value="Genomic_DNA"/>
</dbReference>
<keyword evidence="2" id="KW-0902">Two-component regulatory system</keyword>
<evidence type="ECO:0000256" key="3">
    <source>
        <dbReference type="ARBA" id="ARBA00023125"/>
    </source>
</evidence>
<dbReference type="InterPro" id="IPR051015">
    <property type="entry name" value="EvgA-like"/>
</dbReference>
<dbReference type="OrthoDB" id="4313922at2"/>
<dbReference type="RefSeq" id="WP_034896871.1">
    <property type="nucleotide sequence ID" value="NZ_JRUQ01000057.1"/>
</dbReference>
<evidence type="ECO:0000256" key="4">
    <source>
        <dbReference type="PROSITE-ProRule" id="PRU00169"/>
    </source>
</evidence>
<reference evidence="7 8" key="1">
    <citation type="submission" date="2014-10" db="EMBL/GenBank/DDBJ databases">
        <title>Genome sequence of Erwinia typographi M043b.</title>
        <authorList>
            <person name="Chan K.-G."/>
            <person name="Tan W.-S."/>
        </authorList>
    </citation>
    <scope>NUCLEOTIDE SEQUENCE [LARGE SCALE GENOMIC DNA]</scope>
    <source>
        <strain evidence="7 8">M043b</strain>
    </source>
</reference>
<dbReference type="InterPro" id="IPR001789">
    <property type="entry name" value="Sig_transdc_resp-reg_receiver"/>
</dbReference>
<evidence type="ECO:0000313" key="7">
    <source>
        <dbReference type="EMBL" id="KGT89126.1"/>
    </source>
</evidence>
<evidence type="ECO:0000256" key="2">
    <source>
        <dbReference type="ARBA" id="ARBA00023012"/>
    </source>
</evidence>
<feature type="modified residue" description="4-aspartylphosphate" evidence="4">
    <location>
        <position position="57"/>
    </location>
</feature>
<dbReference type="PROSITE" id="PS50110">
    <property type="entry name" value="RESPONSE_REGULATORY"/>
    <property type="match status" value="1"/>
</dbReference>
<dbReference type="GO" id="GO:0000160">
    <property type="term" value="P:phosphorelay signal transduction system"/>
    <property type="evidence" value="ECO:0007669"/>
    <property type="project" value="InterPro"/>
</dbReference>
<dbReference type="Pfam" id="PF00072">
    <property type="entry name" value="Response_reg"/>
    <property type="match status" value="1"/>
</dbReference>
<evidence type="ECO:0000259" key="6">
    <source>
        <dbReference type="PROSITE" id="PS50110"/>
    </source>
</evidence>
<dbReference type="Pfam" id="PF00196">
    <property type="entry name" value="GerE"/>
    <property type="match status" value="1"/>
</dbReference>
<dbReference type="AlphaFoldDB" id="A0A0A3YUU9"/>
<dbReference type="SMART" id="SM00421">
    <property type="entry name" value="HTH_LUXR"/>
    <property type="match status" value="1"/>
</dbReference>
<gene>
    <name evidence="7" type="ORF">NG99_20045</name>
</gene>
<keyword evidence="8" id="KW-1185">Reference proteome</keyword>
<dbReference type="CDD" id="cd06170">
    <property type="entry name" value="LuxR_C_like"/>
    <property type="match status" value="1"/>
</dbReference>
<accession>A0A0A3YUU9</accession>
<dbReference type="PROSITE" id="PS00622">
    <property type="entry name" value="HTH_LUXR_1"/>
    <property type="match status" value="1"/>
</dbReference>
<evidence type="ECO:0000256" key="1">
    <source>
        <dbReference type="ARBA" id="ARBA00022553"/>
    </source>
</evidence>
<proteinExistence type="predicted"/>